<evidence type="ECO:0000313" key="1">
    <source>
        <dbReference type="EMBL" id="GAI17041.1"/>
    </source>
</evidence>
<organism evidence="1">
    <name type="scientific">marine sediment metagenome</name>
    <dbReference type="NCBI Taxonomy" id="412755"/>
    <lineage>
        <taxon>unclassified sequences</taxon>
        <taxon>metagenomes</taxon>
        <taxon>ecological metagenomes</taxon>
    </lineage>
</organism>
<protein>
    <submittedName>
        <fullName evidence="1">Uncharacterized protein</fullName>
    </submittedName>
</protein>
<dbReference type="EMBL" id="BARV01009550">
    <property type="protein sequence ID" value="GAI17041.1"/>
    <property type="molecule type" value="Genomic_DNA"/>
</dbReference>
<reference evidence="1" key="1">
    <citation type="journal article" date="2014" name="Front. Microbiol.">
        <title>High frequency of phylogenetically diverse reductive dehalogenase-homologous genes in deep subseafloor sedimentary metagenomes.</title>
        <authorList>
            <person name="Kawai M."/>
            <person name="Futagami T."/>
            <person name="Toyoda A."/>
            <person name="Takaki Y."/>
            <person name="Nishi S."/>
            <person name="Hori S."/>
            <person name="Arai W."/>
            <person name="Tsubouchi T."/>
            <person name="Morono Y."/>
            <person name="Uchiyama I."/>
            <person name="Ito T."/>
            <person name="Fujiyama A."/>
            <person name="Inagaki F."/>
            <person name="Takami H."/>
        </authorList>
    </citation>
    <scope>NUCLEOTIDE SEQUENCE</scope>
    <source>
        <strain evidence="1">Expedition CK06-06</strain>
    </source>
</reference>
<dbReference type="AlphaFoldDB" id="X1MG55"/>
<gene>
    <name evidence="1" type="ORF">S06H3_18802</name>
</gene>
<sequence length="66" mass="7421">MHSIGGCNEVEVGIEIEAKLAEMSQKERVVLMAMERESWDRSLEFGLPSKSRAIESYLSEQQCGNC</sequence>
<proteinExistence type="predicted"/>
<accession>X1MG55</accession>
<comment type="caution">
    <text evidence="1">The sequence shown here is derived from an EMBL/GenBank/DDBJ whole genome shotgun (WGS) entry which is preliminary data.</text>
</comment>
<name>X1MG55_9ZZZZ</name>